<dbReference type="PANTHER" id="PTHR30413">
    <property type="entry name" value="INNER MEMBRANE TRANSPORT PERMEASE"/>
    <property type="match status" value="1"/>
</dbReference>
<feature type="transmembrane region" description="Helical" evidence="9">
    <location>
        <begin position="176"/>
        <end position="195"/>
    </location>
</feature>
<evidence type="ECO:0000259" key="10">
    <source>
        <dbReference type="Pfam" id="PF01061"/>
    </source>
</evidence>
<dbReference type="PANTHER" id="PTHR30413:SF10">
    <property type="entry name" value="CAPSULE POLYSACCHARIDE EXPORT INNER-MEMBRANE PROTEIN CTRC"/>
    <property type="match status" value="1"/>
</dbReference>
<sequence>MNLIDFFLRELNVFFGGRYTWSLLSLQDVKSRYRRSVIGPFWITLTSIFFVAGLGTVYSRLLGLNLQEYLPYLATGIIVWTFITSLISEGANSLISAAGIIKQINLPYMTHVVRIVFRNFIVFLHSWVILIPLLMWYGYLTVYGFFVSIFGVMLVLFSLTPLVTLLAVLCARYRDVVPMIASGLQLLFFVTPVMWHAEQLSGLEVVIKYNIFNYFIDVVREPMLKGYFPLNSAEIVFFFGAVCWVAAFLAVFVNRKKIPYWL</sequence>
<keyword evidence="3" id="KW-0813">Transport</keyword>
<evidence type="ECO:0000256" key="3">
    <source>
        <dbReference type="ARBA" id="ARBA00022448"/>
    </source>
</evidence>
<dbReference type="GO" id="GO:0015774">
    <property type="term" value="P:polysaccharide transport"/>
    <property type="evidence" value="ECO:0007669"/>
    <property type="project" value="UniProtKB-KW"/>
</dbReference>
<protein>
    <submittedName>
        <fullName evidence="11">ABC-2 type transporter</fullName>
    </submittedName>
</protein>
<keyword evidence="6 9" id="KW-1133">Transmembrane helix</keyword>
<feature type="transmembrane region" description="Helical" evidence="9">
    <location>
        <begin position="235"/>
        <end position="253"/>
    </location>
</feature>
<evidence type="ECO:0000313" key="12">
    <source>
        <dbReference type="Proteomes" id="UP000281604"/>
    </source>
</evidence>
<evidence type="ECO:0000256" key="9">
    <source>
        <dbReference type="SAM" id="Phobius"/>
    </source>
</evidence>
<dbReference type="GO" id="GO:0015920">
    <property type="term" value="P:lipopolysaccharide transport"/>
    <property type="evidence" value="ECO:0007669"/>
    <property type="project" value="TreeGrafter"/>
</dbReference>
<keyword evidence="7" id="KW-0762">Sugar transport</keyword>
<evidence type="ECO:0000256" key="1">
    <source>
        <dbReference type="ARBA" id="ARBA00004651"/>
    </source>
</evidence>
<dbReference type="Pfam" id="PF01061">
    <property type="entry name" value="ABC2_membrane"/>
    <property type="match status" value="1"/>
</dbReference>
<keyword evidence="4" id="KW-1003">Cell membrane</keyword>
<comment type="similarity">
    <text evidence="2">Belongs to the ABC-2 integral membrane protein family.</text>
</comment>
<dbReference type="EMBL" id="RBQE01000301">
    <property type="protein sequence ID" value="RMP05888.1"/>
    <property type="molecule type" value="Genomic_DNA"/>
</dbReference>
<evidence type="ECO:0000256" key="6">
    <source>
        <dbReference type="ARBA" id="ARBA00022989"/>
    </source>
</evidence>
<dbReference type="RefSeq" id="WP_160329159.1">
    <property type="nucleotide sequence ID" value="NZ_RBQE01000301.1"/>
</dbReference>
<feature type="transmembrane region" description="Helical" evidence="9">
    <location>
        <begin position="37"/>
        <end position="58"/>
    </location>
</feature>
<keyword evidence="8 9" id="KW-0472">Membrane</keyword>
<reference evidence="11 12" key="1">
    <citation type="submission" date="2018-08" db="EMBL/GenBank/DDBJ databases">
        <title>Recombination of ecologically and evolutionarily significant loci maintains genetic cohesion in the Pseudomonas syringae species complex.</title>
        <authorList>
            <person name="Dillon M."/>
            <person name="Thakur S."/>
            <person name="Almeida R.N.D."/>
            <person name="Weir B.S."/>
            <person name="Guttman D.S."/>
        </authorList>
    </citation>
    <scope>NUCLEOTIDE SEQUENCE [LARGE SCALE GENOMIC DNA]</scope>
    <source>
        <strain evidence="11 12">ICMP 3706</strain>
    </source>
</reference>
<comment type="subcellular location">
    <subcellularLocation>
        <location evidence="1">Cell membrane</location>
        <topology evidence="1">Multi-pass membrane protein</topology>
    </subcellularLocation>
</comment>
<keyword evidence="7" id="KW-0625">Polysaccharide transport</keyword>
<dbReference type="GO" id="GO:0005886">
    <property type="term" value="C:plasma membrane"/>
    <property type="evidence" value="ECO:0007669"/>
    <property type="project" value="UniProtKB-SubCell"/>
</dbReference>
<evidence type="ECO:0000256" key="8">
    <source>
        <dbReference type="ARBA" id="ARBA00023136"/>
    </source>
</evidence>
<proteinExistence type="inferred from homology"/>
<feature type="transmembrane region" description="Helical" evidence="9">
    <location>
        <begin position="145"/>
        <end position="169"/>
    </location>
</feature>
<organism evidence="11 12">
    <name type="scientific">Pseudomonas syringae pv. persicae</name>
    <dbReference type="NCBI Taxonomy" id="237306"/>
    <lineage>
        <taxon>Bacteria</taxon>
        <taxon>Pseudomonadati</taxon>
        <taxon>Pseudomonadota</taxon>
        <taxon>Gammaproteobacteria</taxon>
        <taxon>Pseudomonadales</taxon>
        <taxon>Pseudomonadaceae</taxon>
        <taxon>Pseudomonas</taxon>
    </lineage>
</organism>
<accession>A0A3M4AG59</accession>
<dbReference type="InterPro" id="IPR013525">
    <property type="entry name" value="ABC2_TM"/>
</dbReference>
<evidence type="ECO:0000256" key="2">
    <source>
        <dbReference type="ARBA" id="ARBA00007783"/>
    </source>
</evidence>
<keyword evidence="5 9" id="KW-0812">Transmembrane</keyword>
<evidence type="ECO:0000313" key="11">
    <source>
        <dbReference type="EMBL" id="RMP05888.1"/>
    </source>
</evidence>
<gene>
    <name evidence="11" type="ORF">ALQ30_01511</name>
</gene>
<feature type="domain" description="ABC-2 type transporter transmembrane" evidence="10">
    <location>
        <begin position="23"/>
        <end position="223"/>
    </location>
</feature>
<dbReference type="AlphaFoldDB" id="A0A3M4AG59"/>
<feature type="transmembrane region" description="Helical" evidence="9">
    <location>
        <begin position="116"/>
        <end position="139"/>
    </location>
</feature>
<evidence type="ECO:0000256" key="7">
    <source>
        <dbReference type="ARBA" id="ARBA00023047"/>
    </source>
</evidence>
<dbReference type="Proteomes" id="UP000281604">
    <property type="component" value="Unassembled WGS sequence"/>
</dbReference>
<feature type="transmembrane region" description="Helical" evidence="9">
    <location>
        <begin position="70"/>
        <end position="95"/>
    </location>
</feature>
<name>A0A3M4AG59_9PSED</name>
<evidence type="ECO:0000256" key="5">
    <source>
        <dbReference type="ARBA" id="ARBA00022692"/>
    </source>
</evidence>
<comment type="caution">
    <text evidence="11">The sequence shown here is derived from an EMBL/GenBank/DDBJ whole genome shotgun (WGS) entry which is preliminary data.</text>
</comment>
<dbReference type="GO" id="GO:0140359">
    <property type="term" value="F:ABC-type transporter activity"/>
    <property type="evidence" value="ECO:0007669"/>
    <property type="project" value="InterPro"/>
</dbReference>
<evidence type="ECO:0000256" key="4">
    <source>
        <dbReference type="ARBA" id="ARBA00022475"/>
    </source>
</evidence>